<keyword evidence="2" id="KW-0677">Repeat</keyword>
<dbReference type="PANTHER" id="PTHR32099">
    <property type="entry name" value="CYSTEINE-RICH REPEAT SECRETORY PROTEIN"/>
    <property type="match status" value="1"/>
</dbReference>
<dbReference type="AlphaFoldDB" id="A0AAD4VTC9"/>
<gene>
    <name evidence="5" type="ORF">L3X38_021101</name>
</gene>
<feature type="compositionally biased region" description="Low complexity" evidence="3">
    <location>
        <begin position="29"/>
        <end position="42"/>
    </location>
</feature>
<evidence type="ECO:0000256" key="1">
    <source>
        <dbReference type="ARBA" id="ARBA00022729"/>
    </source>
</evidence>
<dbReference type="Gene3D" id="3.30.430.20">
    <property type="entry name" value="Gnk2 domain, C-X8-C-X2-C motif"/>
    <property type="match status" value="1"/>
</dbReference>
<reference evidence="5 6" key="1">
    <citation type="journal article" date="2022" name="G3 (Bethesda)">
        <title>Whole-genome sequence and methylome profiling of the almond [Prunus dulcis (Mill.) D.A. Webb] cultivar 'Nonpareil'.</title>
        <authorList>
            <person name="D'Amico-Willman K.M."/>
            <person name="Ouma W.Z."/>
            <person name="Meulia T."/>
            <person name="Sideli G.M."/>
            <person name="Gradziel T.M."/>
            <person name="Fresnedo-Ramirez J."/>
        </authorList>
    </citation>
    <scope>NUCLEOTIDE SEQUENCE [LARGE SCALE GENOMIC DNA]</scope>
    <source>
        <strain evidence="5">Clone GOH B32 T37-40</strain>
    </source>
</reference>
<protein>
    <recommendedName>
        <fullName evidence="4">Gnk2-homologous domain-containing protein</fullName>
    </recommendedName>
</protein>
<evidence type="ECO:0000313" key="5">
    <source>
        <dbReference type="EMBL" id="KAI5330975.1"/>
    </source>
</evidence>
<dbReference type="InterPro" id="IPR038408">
    <property type="entry name" value="GNK2_sf"/>
</dbReference>
<evidence type="ECO:0000259" key="4">
    <source>
        <dbReference type="PROSITE" id="PS51473"/>
    </source>
</evidence>
<evidence type="ECO:0000313" key="6">
    <source>
        <dbReference type="Proteomes" id="UP001054821"/>
    </source>
</evidence>
<dbReference type="PANTHER" id="PTHR32099:SF51">
    <property type="entry name" value="CYSTEINE-RICH RECEPTOR-LIKE PROTEIN KINASE 25 ISOFORM X1"/>
    <property type="match status" value="1"/>
</dbReference>
<accession>A0AAD4VTC9</accession>
<sequence length="219" mass="23814">MVCAHFKLSTAGNALILAPPQQVTSTKRTSTASSLPSPTPKTIPGFTVHPDNIKQPSRPGQQVESRSSLNVRKLVAMRRKPRSCNNKKGIIWAQSCTVRYSNISIFGVLEYDPLKNVPSPNNVSNPEQYKQARDPLFVNLSEKAAAGDSDLKFAAGNVSVPVTNETIYATVRCSPDLDKQNCSDCLKESISEIPECCGGVGGGRVLRPSCYLRFESNPF</sequence>
<dbReference type="CDD" id="cd23509">
    <property type="entry name" value="Gnk2-like"/>
    <property type="match status" value="1"/>
</dbReference>
<dbReference type="Proteomes" id="UP001054821">
    <property type="component" value="Chromosome 4"/>
</dbReference>
<name>A0AAD4VTC9_PRUDU</name>
<evidence type="ECO:0000256" key="3">
    <source>
        <dbReference type="SAM" id="MobiDB-lite"/>
    </source>
</evidence>
<organism evidence="5 6">
    <name type="scientific">Prunus dulcis</name>
    <name type="common">Almond</name>
    <name type="synonym">Amygdalus dulcis</name>
    <dbReference type="NCBI Taxonomy" id="3755"/>
    <lineage>
        <taxon>Eukaryota</taxon>
        <taxon>Viridiplantae</taxon>
        <taxon>Streptophyta</taxon>
        <taxon>Embryophyta</taxon>
        <taxon>Tracheophyta</taxon>
        <taxon>Spermatophyta</taxon>
        <taxon>Magnoliopsida</taxon>
        <taxon>eudicotyledons</taxon>
        <taxon>Gunneridae</taxon>
        <taxon>Pentapetalae</taxon>
        <taxon>rosids</taxon>
        <taxon>fabids</taxon>
        <taxon>Rosales</taxon>
        <taxon>Rosaceae</taxon>
        <taxon>Amygdaloideae</taxon>
        <taxon>Amygdaleae</taxon>
        <taxon>Prunus</taxon>
    </lineage>
</organism>
<feature type="region of interest" description="Disordered" evidence="3">
    <location>
        <begin position="21"/>
        <end position="67"/>
    </location>
</feature>
<keyword evidence="1" id="KW-0732">Signal</keyword>
<dbReference type="FunFam" id="3.30.430.20:FF:000002">
    <property type="entry name" value="Cysteine-rich receptor-like protein kinase 10"/>
    <property type="match status" value="1"/>
</dbReference>
<feature type="domain" description="Gnk2-homologous" evidence="4">
    <location>
        <begin position="111"/>
        <end position="219"/>
    </location>
</feature>
<evidence type="ECO:0000256" key="2">
    <source>
        <dbReference type="ARBA" id="ARBA00022737"/>
    </source>
</evidence>
<dbReference type="PROSITE" id="PS51473">
    <property type="entry name" value="GNK2"/>
    <property type="match status" value="1"/>
</dbReference>
<dbReference type="InterPro" id="IPR002902">
    <property type="entry name" value="GNK2"/>
</dbReference>
<dbReference type="Pfam" id="PF01657">
    <property type="entry name" value="Stress-antifung"/>
    <property type="match status" value="1"/>
</dbReference>
<proteinExistence type="predicted"/>
<feature type="compositionally biased region" description="Polar residues" evidence="3">
    <location>
        <begin position="54"/>
        <end position="67"/>
    </location>
</feature>
<comment type="caution">
    <text evidence="5">The sequence shown here is derived from an EMBL/GenBank/DDBJ whole genome shotgun (WGS) entry which is preliminary data.</text>
</comment>
<dbReference type="EMBL" id="JAJFAZ020000004">
    <property type="protein sequence ID" value="KAI5330975.1"/>
    <property type="molecule type" value="Genomic_DNA"/>
</dbReference>
<keyword evidence="6" id="KW-1185">Reference proteome</keyword>